<dbReference type="Proteomes" id="UP000679226">
    <property type="component" value="Chromosome"/>
</dbReference>
<gene>
    <name evidence="1" type="ORF">INE88_02273</name>
</gene>
<evidence type="ECO:0000313" key="1">
    <source>
        <dbReference type="EMBL" id="QUT45452.1"/>
    </source>
</evidence>
<reference evidence="1" key="1">
    <citation type="journal article" date="2021" name="PLoS Genet.">
        <title>Mobile Type VI secretion system loci of the gut Bacteroidales display extensive intra-ecosystem transfer, multi-species spread and geographical clustering.</title>
        <authorList>
            <person name="Garcia-Bayona L."/>
            <person name="Coyne M.J."/>
            <person name="Comstock L.E."/>
        </authorList>
    </citation>
    <scope>NUCLEOTIDE SEQUENCE</scope>
    <source>
        <strain evidence="1">CL11T00C20</strain>
    </source>
</reference>
<dbReference type="EMBL" id="CP072227">
    <property type="protein sequence ID" value="QUT45452.1"/>
    <property type="molecule type" value="Genomic_DNA"/>
</dbReference>
<dbReference type="AlphaFoldDB" id="A0A975KG27"/>
<name>A0A975KG27_9BACE</name>
<protein>
    <submittedName>
        <fullName evidence="1">Uncharacterized protein</fullName>
    </submittedName>
</protein>
<dbReference type="KEGG" id="beg:INE88_02273"/>
<sequence length="164" mass="18513">MIGRIGEQYLLLNLLPLLAAVLFATSHAPKMYKDMADKKMNEFQQVTDANYVYVEDAAGSQAKMTLKDFNSNLPRNLCWSGILNKGETVELKAEYKLIYVCETSKHGAQAMFSTGYGTIMKFSGYDMWTTDDTDERFCLLSTGDATFLLKNNYIDGCSFQVYIL</sequence>
<evidence type="ECO:0000313" key="2">
    <source>
        <dbReference type="Proteomes" id="UP000679226"/>
    </source>
</evidence>
<accession>A0A975KG27</accession>
<proteinExistence type="predicted"/>
<organism evidence="1 2">
    <name type="scientific">Bacteroides eggerthii</name>
    <dbReference type="NCBI Taxonomy" id="28111"/>
    <lineage>
        <taxon>Bacteria</taxon>
        <taxon>Pseudomonadati</taxon>
        <taxon>Bacteroidota</taxon>
        <taxon>Bacteroidia</taxon>
        <taxon>Bacteroidales</taxon>
        <taxon>Bacteroidaceae</taxon>
        <taxon>Bacteroides</taxon>
    </lineage>
</organism>